<evidence type="ECO:0000256" key="2">
    <source>
        <dbReference type="SAM" id="Phobius"/>
    </source>
</evidence>
<dbReference type="GO" id="GO:0042834">
    <property type="term" value="F:peptidoglycan binding"/>
    <property type="evidence" value="ECO:0007669"/>
    <property type="project" value="InterPro"/>
</dbReference>
<feature type="region of interest" description="Disordered" evidence="1">
    <location>
        <begin position="175"/>
        <end position="203"/>
    </location>
</feature>
<dbReference type="InterPro" id="IPR007730">
    <property type="entry name" value="SPOR-like_dom"/>
</dbReference>
<reference evidence="5" key="1">
    <citation type="submission" date="2017-05" db="EMBL/GenBank/DDBJ databases">
        <authorList>
            <person name="Macchi M."/>
            <person name="Festa S."/>
            <person name="Coppotelli B.M."/>
            <person name="Morelli I.S."/>
        </authorList>
    </citation>
    <scope>NUCLEOTIDE SEQUENCE [LARGE SCALE GENOMIC DNA]</scope>
    <source>
        <strain evidence="5">I</strain>
    </source>
</reference>
<accession>A0A211YVL8</accession>
<evidence type="ECO:0000313" key="4">
    <source>
        <dbReference type="EMBL" id="OWJ57070.1"/>
    </source>
</evidence>
<keyword evidence="2" id="KW-0812">Transmembrane</keyword>
<feature type="domain" description="SPOR" evidence="3">
    <location>
        <begin position="274"/>
        <end position="357"/>
    </location>
</feature>
<dbReference type="OrthoDB" id="7338235at2"/>
<dbReference type="EMBL" id="NHON01000155">
    <property type="protein sequence ID" value="OWJ57070.1"/>
    <property type="molecule type" value="Genomic_DNA"/>
</dbReference>
<feature type="compositionally biased region" description="Pro residues" evidence="1">
    <location>
        <begin position="176"/>
        <end position="188"/>
    </location>
</feature>
<gene>
    <name evidence="4" type="ORF">BWR60_34510</name>
</gene>
<comment type="caution">
    <text evidence="4">The sequence shown here is derived from an EMBL/GenBank/DDBJ whole genome shotgun (WGS) entry which is preliminary data.</text>
</comment>
<dbReference type="AlphaFoldDB" id="A0A211YVL8"/>
<feature type="transmembrane region" description="Helical" evidence="2">
    <location>
        <begin position="47"/>
        <end position="70"/>
    </location>
</feature>
<name>A0A211YVL8_9PROT</name>
<dbReference type="RefSeq" id="WP_088157630.1">
    <property type="nucleotide sequence ID" value="NZ_NHON01000155.1"/>
</dbReference>
<dbReference type="PROSITE" id="PS51724">
    <property type="entry name" value="SPOR"/>
    <property type="match status" value="1"/>
</dbReference>
<protein>
    <recommendedName>
        <fullName evidence="3">SPOR domain-containing protein</fullName>
    </recommendedName>
</protein>
<evidence type="ECO:0000259" key="3">
    <source>
        <dbReference type="PROSITE" id="PS51724"/>
    </source>
</evidence>
<keyword evidence="2" id="KW-1133">Transmembrane helix</keyword>
<organism evidence="4 5">
    <name type="scientific">Inquilinus limosus</name>
    <dbReference type="NCBI Taxonomy" id="171674"/>
    <lineage>
        <taxon>Bacteria</taxon>
        <taxon>Pseudomonadati</taxon>
        <taxon>Pseudomonadota</taxon>
        <taxon>Alphaproteobacteria</taxon>
        <taxon>Rhodospirillales</taxon>
        <taxon>Rhodospirillaceae</taxon>
        <taxon>Inquilinus</taxon>
    </lineage>
</organism>
<dbReference type="Pfam" id="PF05036">
    <property type="entry name" value="SPOR"/>
    <property type="match status" value="1"/>
</dbReference>
<sequence>MVDTATQLRLEPDGHWAEAPHALPMMAPAGHPSVQLRQVPSSPPWRFIVTAGVILVVVILFAGILISTYASSSSVTMEGGVPIIRADRTEFRTRPKQPGGIDIPNQDRLVLQDMGRRQAPITVATVLPPPEQPMPRPVQAGTDQRGWRLPLPAASPGAGVVEILLARPGQAVAAPAPEPVAPVQPAPEPVTTAPAAANSGPAPVADPAPVQTAALAPSIPAAPIAPAAPAPAPQAAQPADPIAALLNNPAAADGWINPDAHAPAQVAALPAIVAVPNGRFAAQIAAVTSPEEAQAEWARFQRRYPELLGALQLAVPQVSAATRLGYRVQAVPLDQATATRLCEALATEKTGCLVVPR</sequence>
<keyword evidence="2" id="KW-0472">Membrane</keyword>
<evidence type="ECO:0000256" key="1">
    <source>
        <dbReference type="SAM" id="MobiDB-lite"/>
    </source>
</evidence>
<proteinExistence type="predicted"/>
<evidence type="ECO:0000313" key="5">
    <source>
        <dbReference type="Proteomes" id="UP000196655"/>
    </source>
</evidence>
<keyword evidence="5" id="KW-1185">Reference proteome</keyword>
<dbReference type="Proteomes" id="UP000196655">
    <property type="component" value="Unassembled WGS sequence"/>
</dbReference>